<proteinExistence type="predicted"/>
<protein>
    <submittedName>
        <fullName evidence="1">Uncharacterized protein</fullName>
    </submittedName>
</protein>
<evidence type="ECO:0000313" key="2">
    <source>
        <dbReference type="Proteomes" id="UP001060170"/>
    </source>
</evidence>
<comment type="caution">
    <text evidence="1">The sequence shown here is derived from an EMBL/GenBank/DDBJ whole genome shotgun (WGS) entry which is preliminary data.</text>
</comment>
<reference evidence="1 2" key="3">
    <citation type="journal article" date="2022" name="Microbiol. Spectr.">
        <title>Folding features and dynamics of 3D genome architecture in plant fungal pathogens.</title>
        <authorList>
            <person name="Xia C."/>
        </authorList>
    </citation>
    <scope>NUCLEOTIDE SEQUENCE [LARGE SCALE GENOMIC DNA]</scope>
    <source>
        <strain evidence="1 2">93-210</strain>
    </source>
</reference>
<keyword evidence="2" id="KW-1185">Reference proteome</keyword>
<gene>
    <name evidence="1" type="ORF">MJO28_014558</name>
</gene>
<dbReference type="Proteomes" id="UP001060170">
    <property type="component" value="Chromosome 15"/>
</dbReference>
<dbReference type="EMBL" id="CM045879">
    <property type="protein sequence ID" value="KAI7938979.1"/>
    <property type="molecule type" value="Genomic_DNA"/>
</dbReference>
<accession>A0ACC0DVW6</accession>
<sequence>MVFVAYSADIKVLVVRMSFEGETLPDICNKLGYSVLRQSLDRWRHLFEETRAVIRDPTTYGQLGRLKKLSSEDSNFMIELLKDEPGLFLDEIRKKLYDATGVLLSIAAVHDNLVNQLRITLKKAKTLNIKKCLLKKFQFIDQMRYYPAEFLVFTDESAVCDRELLRTFARSHIGSPSARYIINQNAARLSILPAIGMSGILAMTVRDDTFNAKKFEHFLKWDLLPRMNPYPGLNSVLVCDNATIHKGRRVRRLCNEAGVRVIYLPPYCPELNPIELCFAEMKTRLRRTQELSYTFNAHWSVRTTFAEVITAQFCYNIYRHCGYHMPPADF</sequence>
<reference evidence="2" key="1">
    <citation type="journal article" date="2018" name="BMC Genomics">
        <title>Genomic insights into host adaptation between the wheat stripe rust pathogen (Puccinia striiformis f. sp. tritici) and the barley stripe rust pathogen (Puccinia striiformis f. sp. hordei).</title>
        <authorList>
            <person name="Xia C."/>
            <person name="Wang M."/>
            <person name="Yin C."/>
            <person name="Cornejo O.E."/>
            <person name="Hulbert S.H."/>
            <person name="Chen X."/>
        </authorList>
    </citation>
    <scope>NUCLEOTIDE SEQUENCE [LARGE SCALE GENOMIC DNA]</scope>
    <source>
        <strain evidence="2">93-210</strain>
    </source>
</reference>
<reference evidence="2" key="2">
    <citation type="journal article" date="2018" name="Mol. Plant Microbe Interact.">
        <title>Genome sequence resources for the wheat stripe rust pathogen (Puccinia striiformis f. sp. tritici) and the barley stripe rust pathogen (Puccinia striiformis f. sp. hordei).</title>
        <authorList>
            <person name="Xia C."/>
            <person name="Wang M."/>
            <person name="Yin C."/>
            <person name="Cornejo O.E."/>
            <person name="Hulbert S.H."/>
            <person name="Chen X."/>
        </authorList>
    </citation>
    <scope>NUCLEOTIDE SEQUENCE [LARGE SCALE GENOMIC DNA]</scope>
    <source>
        <strain evidence="2">93-210</strain>
    </source>
</reference>
<organism evidence="1 2">
    <name type="scientific">Puccinia striiformis f. sp. tritici</name>
    <dbReference type="NCBI Taxonomy" id="168172"/>
    <lineage>
        <taxon>Eukaryota</taxon>
        <taxon>Fungi</taxon>
        <taxon>Dikarya</taxon>
        <taxon>Basidiomycota</taxon>
        <taxon>Pucciniomycotina</taxon>
        <taxon>Pucciniomycetes</taxon>
        <taxon>Pucciniales</taxon>
        <taxon>Pucciniaceae</taxon>
        <taxon>Puccinia</taxon>
    </lineage>
</organism>
<name>A0ACC0DVW6_9BASI</name>
<evidence type="ECO:0000313" key="1">
    <source>
        <dbReference type="EMBL" id="KAI7938979.1"/>
    </source>
</evidence>